<organism evidence="1 2">
    <name type="scientific">Pistacia integerrima</name>
    <dbReference type="NCBI Taxonomy" id="434235"/>
    <lineage>
        <taxon>Eukaryota</taxon>
        <taxon>Viridiplantae</taxon>
        <taxon>Streptophyta</taxon>
        <taxon>Embryophyta</taxon>
        <taxon>Tracheophyta</taxon>
        <taxon>Spermatophyta</taxon>
        <taxon>Magnoliopsida</taxon>
        <taxon>eudicotyledons</taxon>
        <taxon>Gunneridae</taxon>
        <taxon>Pentapetalae</taxon>
        <taxon>rosids</taxon>
        <taxon>malvids</taxon>
        <taxon>Sapindales</taxon>
        <taxon>Anacardiaceae</taxon>
        <taxon>Pistacia</taxon>
    </lineage>
</organism>
<keyword evidence="2" id="KW-1185">Reference proteome</keyword>
<comment type="caution">
    <text evidence="1">The sequence shown here is derived from an EMBL/GenBank/DDBJ whole genome shotgun (WGS) entry which is preliminary data.</text>
</comment>
<gene>
    <name evidence="1" type="ORF">Pint_04500</name>
</gene>
<dbReference type="Proteomes" id="UP001163603">
    <property type="component" value="Chromosome 3"/>
</dbReference>
<evidence type="ECO:0000313" key="2">
    <source>
        <dbReference type="Proteomes" id="UP001163603"/>
    </source>
</evidence>
<name>A0ACC0Z5C6_9ROSI</name>
<evidence type="ECO:0000313" key="1">
    <source>
        <dbReference type="EMBL" id="KAJ0045462.1"/>
    </source>
</evidence>
<proteinExistence type="predicted"/>
<reference evidence="2" key="1">
    <citation type="journal article" date="2023" name="G3 (Bethesda)">
        <title>Genome assembly and association tests identify interacting loci associated with vigor, precocity, and sex in interspecific pistachio rootstocks.</title>
        <authorList>
            <person name="Palmer W."/>
            <person name="Jacygrad E."/>
            <person name="Sagayaradj S."/>
            <person name="Cavanaugh K."/>
            <person name="Han R."/>
            <person name="Bertier L."/>
            <person name="Beede B."/>
            <person name="Kafkas S."/>
            <person name="Golino D."/>
            <person name="Preece J."/>
            <person name="Michelmore R."/>
        </authorList>
    </citation>
    <scope>NUCLEOTIDE SEQUENCE [LARGE SCALE GENOMIC DNA]</scope>
</reference>
<dbReference type="EMBL" id="CM047738">
    <property type="protein sequence ID" value="KAJ0045462.1"/>
    <property type="molecule type" value="Genomic_DNA"/>
</dbReference>
<sequence>MVSAPFVSFPTDVSLPFAFFTAPCIMIIILICVLAICIIAATFITLITYIVCECICSPFIERYERRDIEPGRLGNHRARIRTYQTIDIPADHNYRSIDVIEGIPSSIEERRILRQQALEKLLPPVVYRSKKIRLVSNSGECSICLDDYADGETCRVFPACKHMFHSICIDGWLKNHLTCPVCRKCLYIRCIAAN</sequence>
<protein>
    <submittedName>
        <fullName evidence="1">Uncharacterized protein</fullName>
    </submittedName>
</protein>
<accession>A0ACC0Z5C6</accession>